<sequence>MSSVASAHTYNAIRTTIASNPNSDHVEIIHKVFIDDLNTVVSRELSEFHELSNETSDLVWIREYWTERFAMTSPDGTPIVLEWVGAEFDDHFVWVYQEYTGPVESLSKFWVANRLLFGEFKHQINTVDIAIGGSKEALIFTQHAVRHLVELKPSSTKPAIPKPPHTHAH</sequence>
<accession>A0AA42B5Z8</accession>
<gene>
    <name evidence="1" type="ORF">NAF29_00390</name>
</gene>
<dbReference type="InterPro" id="IPR046525">
    <property type="entry name" value="DUF6702"/>
</dbReference>
<proteinExistence type="predicted"/>
<organism evidence="1 2">
    <name type="scientific">Echinimonas agarilytica</name>
    <dbReference type="NCBI Taxonomy" id="1215918"/>
    <lineage>
        <taxon>Bacteria</taxon>
        <taxon>Pseudomonadati</taxon>
        <taxon>Pseudomonadota</taxon>
        <taxon>Gammaproteobacteria</taxon>
        <taxon>Alteromonadales</taxon>
        <taxon>Echinimonadaceae</taxon>
        <taxon>Echinimonas</taxon>
    </lineage>
</organism>
<protein>
    <submittedName>
        <fullName evidence="1">Uncharacterized protein</fullName>
    </submittedName>
</protein>
<name>A0AA42B5Z8_9GAMM</name>
<dbReference type="Pfam" id="PF20420">
    <property type="entry name" value="DUF6702"/>
    <property type="match status" value="1"/>
</dbReference>
<reference evidence="1 2" key="1">
    <citation type="journal article" date="2013" name="Antonie Van Leeuwenhoek">
        <title>Echinimonas agarilytica gen. nov., sp. nov., a new gammaproteobacterium isolated from the sea urchin Strongylocentrotus intermedius.</title>
        <authorList>
            <person name="Nedashkovskaya O.I."/>
            <person name="Stenkova A.M."/>
            <person name="Zhukova N.V."/>
            <person name="Van Trappen S."/>
            <person name="Lee J.S."/>
            <person name="Kim S.B."/>
        </authorList>
    </citation>
    <scope>NUCLEOTIDE SEQUENCE [LARGE SCALE GENOMIC DNA]</scope>
    <source>
        <strain evidence="1 2">KMM 6351</strain>
    </source>
</reference>
<keyword evidence="2" id="KW-1185">Reference proteome</keyword>
<comment type="caution">
    <text evidence="1">The sequence shown here is derived from an EMBL/GenBank/DDBJ whole genome shotgun (WGS) entry which is preliminary data.</text>
</comment>
<evidence type="ECO:0000313" key="2">
    <source>
        <dbReference type="Proteomes" id="UP001165393"/>
    </source>
</evidence>
<evidence type="ECO:0000313" key="1">
    <source>
        <dbReference type="EMBL" id="MCM2678129.1"/>
    </source>
</evidence>
<dbReference type="EMBL" id="JAMQGP010000001">
    <property type="protein sequence ID" value="MCM2678129.1"/>
    <property type="molecule type" value="Genomic_DNA"/>
</dbReference>
<dbReference type="RefSeq" id="WP_251259446.1">
    <property type="nucleotide sequence ID" value="NZ_JAMQGP010000001.1"/>
</dbReference>
<dbReference type="AlphaFoldDB" id="A0AA42B5Z8"/>
<dbReference type="Proteomes" id="UP001165393">
    <property type="component" value="Unassembled WGS sequence"/>
</dbReference>